<evidence type="ECO:0000313" key="2">
    <source>
        <dbReference type="EMBL" id="MQL70737.1"/>
    </source>
</evidence>
<dbReference type="Gene3D" id="1.10.287.1260">
    <property type="match status" value="1"/>
</dbReference>
<accession>A0A843TKX6</accession>
<gene>
    <name evidence="2" type="ORF">Taro_003055</name>
</gene>
<protein>
    <recommendedName>
        <fullName evidence="1">Mechanosensitive ion channel MscS domain-containing protein</fullName>
    </recommendedName>
</protein>
<dbReference type="OrthoDB" id="567160at2759"/>
<dbReference type="Proteomes" id="UP000652761">
    <property type="component" value="Unassembled WGS sequence"/>
</dbReference>
<dbReference type="InterPro" id="IPR006685">
    <property type="entry name" value="MscS_channel_2nd"/>
</dbReference>
<proteinExistence type="predicted"/>
<dbReference type="PANTHER" id="PTHR30566">
    <property type="entry name" value="YNAI-RELATED MECHANOSENSITIVE ION CHANNEL"/>
    <property type="match status" value="1"/>
</dbReference>
<reference evidence="2" key="1">
    <citation type="submission" date="2017-07" db="EMBL/GenBank/DDBJ databases">
        <title>Taro Niue Genome Assembly and Annotation.</title>
        <authorList>
            <person name="Atibalentja N."/>
            <person name="Keating K."/>
            <person name="Fields C.J."/>
        </authorList>
    </citation>
    <scope>NUCLEOTIDE SEQUENCE</scope>
    <source>
        <strain evidence="2">Niue_2</strain>
        <tissue evidence="2">Leaf</tissue>
    </source>
</reference>
<comment type="caution">
    <text evidence="2">The sequence shown here is derived from an EMBL/GenBank/DDBJ whole genome shotgun (WGS) entry which is preliminary data.</text>
</comment>
<dbReference type="SUPFAM" id="SSF82861">
    <property type="entry name" value="Mechanosensitive channel protein MscS (YggB), transmembrane region"/>
    <property type="match status" value="1"/>
</dbReference>
<organism evidence="2 3">
    <name type="scientific">Colocasia esculenta</name>
    <name type="common">Wild taro</name>
    <name type="synonym">Arum esculentum</name>
    <dbReference type="NCBI Taxonomy" id="4460"/>
    <lineage>
        <taxon>Eukaryota</taxon>
        <taxon>Viridiplantae</taxon>
        <taxon>Streptophyta</taxon>
        <taxon>Embryophyta</taxon>
        <taxon>Tracheophyta</taxon>
        <taxon>Spermatophyta</taxon>
        <taxon>Magnoliopsida</taxon>
        <taxon>Liliopsida</taxon>
        <taxon>Araceae</taxon>
        <taxon>Aroideae</taxon>
        <taxon>Colocasieae</taxon>
        <taxon>Colocasia</taxon>
    </lineage>
</organism>
<dbReference type="AlphaFoldDB" id="A0A843TKX6"/>
<evidence type="ECO:0000259" key="1">
    <source>
        <dbReference type="Pfam" id="PF00924"/>
    </source>
</evidence>
<dbReference type="Pfam" id="PF00924">
    <property type="entry name" value="MS_channel_2nd"/>
    <property type="match status" value="1"/>
</dbReference>
<dbReference type="GO" id="GO:0016020">
    <property type="term" value="C:membrane"/>
    <property type="evidence" value="ECO:0007669"/>
    <property type="project" value="InterPro"/>
</dbReference>
<dbReference type="EMBL" id="NMUH01000077">
    <property type="protein sequence ID" value="MQL70737.1"/>
    <property type="molecule type" value="Genomic_DNA"/>
</dbReference>
<dbReference type="InterPro" id="IPR011014">
    <property type="entry name" value="MscS_channel_TM-2"/>
</dbReference>
<dbReference type="PANTHER" id="PTHR30566:SF5">
    <property type="entry name" value="MECHANOSENSITIVE ION CHANNEL PROTEIN 1, MITOCHONDRIAL-RELATED"/>
    <property type="match status" value="1"/>
</dbReference>
<keyword evidence="3" id="KW-1185">Reference proteome</keyword>
<name>A0A843TKX6_COLES</name>
<feature type="domain" description="Mechanosensitive ion channel MscS" evidence="1">
    <location>
        <begin position="98"/>
        <end position="123"/>
    </location>
</feature>
<sequence>MIAPTTSQYLSQAWRGALVLSVVWFLHRWKSNVFSLALANKTAMGLDRDKLLALDKLSSVGLIILGIMALAEACGVAVQSILTVGGIGGVATAFAARDILGNLLSGLSLQFSQPFSIGDNIKVVLQ</sequence>
<dbReference type="GO" id="GO:0055085">
    <property type="term" value="P:transmembrane transport"/>
    <property type="evidence" value="ECO:0007669"/>
    <property type="project" value="InterPro"/>
</dbReference>
<evidence type="ECO:0000313" key="3">
    <source>
        <dbReference type="Proteomes" id="UP000652761"/>
    </source>
</evidence>